<dbReference type="PANTHER" id="PTHR11799:SF12">
    <property type="entry name" value="PARAOXONASE-RELATED"/>
    <property type="match status" value="1"/>
</dbReference>
<dbReference type="InterPro" id="IPR011042">
    <property type="entry name" value="6-blade_b-propeller_TolB-like"/>
</dbReference>
<proteinExistence type="predicted"/>
<accession>A0AAV0BP18</accession>
<feature type="compositionally biased region" description="Polar residues" evidence="1">
    <location>
        <begin position="411"/>
        <end position="420"/>
    </location>
</feature>
<dbReference type="AlphaFoldDB" id="A0AAV0BP18"/>
<protein>
    <submittedName>
        <fullName evidence="3">Uncharacterized protein</fullName>
    </submittedName>
</protein>
<dbReference type="EMBL" id="CALTRL010006009">
    <property type="protein sequence ID" value="CAH7688768.1"/>
    <property type="molecule type" value="Genomic_DNA"/>
</dbReference>
<dbReference type="InterPro" id="IPR051288">
    <property type="entry name" value="Serum_paraoxonase/arylesterase"/>
</dbReference>
<evidence type="ECO:0000256" key="2">
    <source>
        <dbReference type="SAM" id="SignalP"/>
    </source>
</evidence>
<dbReference type="Gene3D" id="2.120.10.30">
    <property type="entry name" value="TolB, C-terminal domain"/>
    <property type="match status" value="2"/>
</dbReference>
<organism evidence="3 4">
    <name type="scientific">Phakopsora pachyrhizi</name>
    <name type="common">Asian soybean rust disease fungus</name>
    <dbReference type="NCBI Taxonomy" id="170000"/>
    <lineage>
        <taxon>Eukaryota</taxon>
        <taxon>Fungi</taxon>
        <taxon>Dikarya</taxon>
        <taxon>Basidiomycota</taxon>
        <taxon>Pucciniomycotina</taxon>
        <taxon>Pucciniomycetes</taxon>
        <taxon>Pucciniales</taxon>
        <taxon>Phakopsoraceae</taxon>
        <taxon>Phakopsora</taxon>
    </lineage>
</organism>
<feature type="signal peptide" evidence="2">
    <location>
        <begin position="1"/>
        <end position="24"/>
    </location>
</feature>
<gene>
    <name evidence="3" type="ORF">PPACK8108_LOCUS23780</name>
</gene>
<dbReference type="PANTHER" id="PTHR11799">
    <property type="entry name" value="PARAOXONASE"/>
    <property type="match status" value="1"/>
</dbReference>
<reference evidence="3" key="1">
    <citation type="submission" date="2022-06" db="EMBL/GenBank/DDBJ databases">
        <authorList>
            <consortium name="SYNGENTA / RWTH Aachen University"/>
        </authorList>
    </citation>
    <scope>NUCLEOTIDE SEQUENCE</scope>
</reference>
<feature type="chain" id="PRO_5043347856" evidence="2">
    <location>
        <begin position="25"/>
        <end position="489"/>
    </location>
</feature>
<evidence type="ECO:0000313" key="4">
    <source>
        <dbReference type="Proteomes" id="UP001153365"/>
    </source>
</evidence>
<evidence type="ECO:0000256" key="1">
    <source>
        <dbReference type="SAM" id="MobiDB-lite"/>
    </source>
</evidence>
<keyword evidence="4" id="KW-1185">Reference proteome</keyword>
<comment type="caution">
    <text evidence="3">The sequence shown here is derived from an EMBL/GenBank/DDBJ whole genome shotgun (WGS) entry which is preliminary data.</text>
</comment>
<name>A0AAV0BP18_PHAPC</name>
<sequence length="489" mass="55111">MLRAGNFILASLVILLALFRGIIKPKIDEIGLFRKAINLNNKRCYRVEALEACEDLFVDRDSGLAYLACSNRLHRAYWTPALTLLRRDKLPFPSQDYIAVLNLNTLKHHKLDLVNLPPHLIKNGLHTHGIDLYVHPSDGFEDDHGQIRLSGDSSDGSGSVRKATIYAINHNPPDDLNTTSSVGAQSVIEVFDTLLGDTQATHRRTIESGFILTPNNIVGMSESSFYVSNDHKKKVHWLPRATDNIHLTPSGAIITANIPAIAKFIGMVKKYPTDKELSSPVEVWRVSNSSFGKEFVGGKVQVEKIFADDSREVSGTTGVAVWRSNLIMTDRQITNEVDRSLERCKVYEDRIKQLKDSLDSNSLSIRTGQSHLTYLNHQSEQVLRSIESESKRLIDQISASSKVYSRKPNKNYEQSFNSSRKGPPNSEFDEELDKEDVSLIDKNHQNIGRAFKNESINGRDDEDNDSLNKFQQSYIDSNHQLNRARLKVN</sequence>
<evidence type="ECO:0000313" key="3">
    <source>
        <dbReference type="EMBL" id="CAH7688768.1"/>
    </source>
</evidence>
<dbReference type="Proteomes" id="UP001153365">
    <property type="component" value="Unassembled WGS sequence"/>
</dbReference>
<keyword evidence="2" id="KW-0732">Signal</keyword>
<feature type="region of interest" description="Disordered" evidence="1">
    <location>
        <begin position="404"/>
        <end position="431"/>
    </location>
</feature>